<comment type="caution">
    <text evidence="2">The sequence shown here is derived from an EMBL/GenBank/DDBJ whole genome shotgun (WGS) entry which is preliminary data.</text>
</comment>
<dbReference type="InterPro" id="IPR036915">
    <property type="entry name" value="Cyclin-like_sf"/>
</dbReference>
<protein>
    <recommendedName>
        <fullName evidence="1">Cyclin N-terminal domain-containing protein</fullName>
    </recommendedName>
</protein>
<dbReference type="Gene3D" id="1.10.472.10">
    <property type="entry name" value="Cyclin-like"/>
    <property type="match status" value="3"/>
</dbReference>
<dbReference type="Pfam" id="PF00134">
    <property type="entry name" value="Cyclin_N"/>
    <property type="match status" value="1"/>
</dbReference>
<evidence type="ECO:0000313" key="3">
    <source>
        <dbReference type="Proteomes" id="UP001530293"/>
    </source>
</evidence>
<dbReference type="InterPro" id="IPR006671">
    <property type="entry name" value="Cyclin_N"/>
</dbReference>
<feature type="domain" description="Cyclin N-terminal" evidence="1">
    <location>
        <begin position="141"/>
        <end position="190"/>
    </location>
</feature>
<evidence type="ECO:0000259" key="1">
    <source>
        <dbReference type="Pfam" id="PF00134"/>
    </source>
</evidence>
<reference evidence="2 3" key="1">
    <citation type="submission" date="2024-10" db="EMBL/GenBank/DDBJ databases">
        <title>Updated reference genomes for cyclostephanoid diatoms.</title>
        <authorList>
            <person name="Roberts W.R."/>
            <person name="Alverson A.J."/>
        </authorList>
    </citation>
    <scope>NUCLEOTIDE SEQUENCE [LARGE SCALE GENOMIC DNA]</scope>
    <source>
        <strain evidence="2 3">AJA232-27</strain>
    </source>
</reference>
<name>A0ABD3MLL6_9STRA</name>
<evidence type="ECO:0000313" key="2">
    <source>
        <dbReference type="EMBL" id="KAL3764930.1"/>
    </source>
</evidence>
<dbReference type="EMBL" id="JALLBG020000100">
    <property type="protein sequence ID" value="KAL3764930.1"/>
    <property type="molecule type" value="Genomic_DNA"/>
</dbReference>
<dbReference type="SUPFAM" id="SSF47954">
    <property type="entry name" value="Cyclin-like"/>
    <property type="match status" value="1"/>
</dbReference>
<sequence>MITNSSNDNDTECGAGAGLGSFRSSSCSSLHLARSSCTSVGLPVTPDSVVGTNILLLDGLHCGCSAPITQPHSTTSTSSSSASTLSSEKMSSASLTDNSYDGDDVTSLASQKLLLNNLLSSELDPHYHVAPDYLHSSVLISPTPIESKDQGVSERCRRRTCEWMYDICDHFQLQREVVGIALFYVDRYFTITFEGDRSECECGNTDGKTSPTPSCSSQHRQVPVTRKEFQLVAPTRRRAAARPQHIIAVCASISRNQFTSQDIELCEMKMLNTLNWHVNPIVSSGSIIDLLLAHLPTFPSQQQLQQDCDDSMDHDCLSVYVYDCAKYLAELSVSIPALCLVYAPSILAYSSILYALETILSASTANSMATSFKKMSSSSSSISPSSNSSCLLTDTYLEEYEMRIRHVSSDYFEREKEHVDSAKKILQTICPNLGELIIPSSTMMNAPTSPISVKSLA</sequence>
<dbReference type="AlphaFoldDB" id="A0ABD3MLL6"/>
<keyword evidence="3" id="KW-1185">Reference proteome</keyword>
<dbReference type="PANTHER" id="PTHR10177">
    <property type="entry name" value="CYCLINS"/>
    <property type="match status" value="1"/>
</dbReference>
<organism evidence="2 3">
    <name type="scientific">Discostella pseudostelligera</name>
    <dbReference type="NCBI Taxonomy" id="259834"/>
    <lineage>
        <taxon>Eukaryota</taxon>
        <taxon>Sar</taxon>
        <taxon>Stramenopiles</taxon>
        <taxon>Ochrophyta</taxon>
        <taxon>Bacillariophyta</taxon>
        <taxon>Coscinodiscophyceae</taxon>
        <taxon>Thalassiosirophycidae</taxon>
        <taxon>Stephanodiscales</taxon>
        <taxon>Stephanodiscaceae</taxon>
        <taxon>Discostella</taxon>
    </lineage>
</organism>
<proteinExistence type="predicted"/>
<accession>A0ABD3MLL6</accession>
<gene>
    <name evidence="2" type="ORF">ACHAWU_003790</name>
</gene>
<dbReference type="InterPro" id="IPR039361">
    <property type="entry name" value="Cyclin"/>
</dbReference>
<dbReference type="Proteomes" id="UP001530293">
    <property type="component" value="Unassembled WGS sequence"/>
</dbReference>